<accession>A0A2S7MXR4</accession>
<evidence type="ECO:0000313" key="1">
    <source>
        <dbReference type="EMBL" id="PQD94591.1"/>
    </source>
</evidence>
<comment type="caution">
    <text evidence="1">The sequence shown here is derived from an EMBL/GenBank/DDBJ whole genome shotgun (WGS) entry which is preliminary data.</text>
</comment>
<dbReference type="OrthoDB" id="2968867at2"/>
<reference evidence="1 2" key="1">
    <citation type="submission" date="2017-12" db="EMBL/GenBank/DDBJ databases">
        <title>Taxonomic description and draft genome of Pradoshia cofamensis Gen. nov., sp. nov., a thermotolerant bacillale isolated from anterior gut of earthworm Eisenia fetida.</title>
        <authorList>
            <person name="Saha T."/>
            <person name="Chakraborty R."/>
        </authorList>
    </citation>
    <scope>NUCLEOTIDE SEQUENCE [LARGE SCALE GENOMIC DNA]</scope>
    <source>
        <strain evidence="1 2">EAG3</strain>
    </source>
</reference>
<dbReference type="InterPro" id="IPR025547">
    <property type="entry name" value="YtzH"/>
</dbReference>
<keyword evidence="2" id="KW-1185">Reference proteome</keyword>
<evidence type="ECO:0000313" key="2">
    <source>
        <dbReference type="Proteomes" id="UP000239663"/>
    </source>
</evidence>
<gene>
    <name evidence="1" type="ORF">CYL18_13065</name>
</gene>
<dbReference type="AlphaFoldDB" id="A0A2S7MXR4"/>
<dbReference type="RefSeq" id="WP_104849973.1">
    <property type="nucleotide sequence ID" value="NZ_PKOZ01000008.1"/>
</dbReference>
<dbReference type="Pfam" id="PF14165">
    <property type="entry name" value="YtzH"/>
    <property type="match status" value="1"/>
</dbReference>
<evidence type="ECO:0008006" key="3">
    <source>
        <dbReference type="Google" id="ProtNLM"/>
    </source>
</evidence>
<organism evidence="1 2">
    <name type="scientific">Pradoshia eiseniae</name>
    <dbReference type="NCBI Taxonomy" id="2064768"/>
    <lineage>
        <taxon>Bacteria</taxon>
        <taxon>Bacillati</taxon>
        <taxon>Bacillota</taxon>
        <taxon>Bacilli</taxon>
        <taxon>Bacillales</taxon>
        <taxon>Bacillaceae</taxon>
        <taxon>Pradoshia</taxon>
    </lineage>
</organism>
<sequence>MPLSQNHSWMLLKDILNNHQEDCCGSQSECEQLERTVMSLMRQPEVAEETMSVLQEIYQYSQSGIHAANLENHIESHQQKLAGWVEDITQYS</sequence>
<name>A0A2S7MXR4_9BACI</name>
<protein>
    <recommendedName>
        <fullName evidence="3">YtzH-like protein</fullName>
    </recommendedName>
</protein>
<dbReference type="EMBL" id="PKOZ01000008">
    <property type="protein sequence ID" value="PQD94591.1"/>
    <property type="molecule type" value="Genomic_DNA"/>
</dbReference>
<dbReference type="Proteomes" id="UP000239663">
    <property type="component" value="Unassembled WGS sequence"/>
</dbReference>
<proteinExistence type="predicted"/>